<reference evidence="9 10" key="2">
    <citation type="submission" date="2018-08" db="EMBL/GenBank/DDBJ databases">
        <title>A genome reference for cultivated species of the human gut microbiota.</title>
        <authorList>
            <person name="Zou Y."/>
            <person name="Xue W."/>
            <person name="Luo G."/>
        </authorList>
    </citation>
    <scope>NUCLEOTIDE SEQUENCE [LARGE SCALE GENOMIC DNA]</scope>
    <source>
        <strain evidence="4 9">AF14-23</strain>
        <strain evidence="5 10">AM18-2AC</strain>
    </source>
</reference>
<dbReference type="GeneID" id="79804229"/>
<dbReference type="Proteomes" id="UP000284024">
    <property type="component" value="Unassembled WGS sequence"/>
</dbReference>
<reference evidence="7 8" key="1">
    <citation type="submission" date="2015-09" db="EMBL/GenBank/DDBJ databases">
        <authorList>
            <consortium name="Pathogen Informatics"/>
        </authorList>
    </citation>
    <scope>NUCLEOTIDE SEQUENCE [LARGE SCALE GENOMIC DNA]</scope>
    <source>
        <strain evidence="2 7">2789STDY5608837</strain>
        <strain evidence="3 8">2789STDY5834921</strain>
    </source>
</reference>
<dbReference type="InterPro" id="IPR029002">
    <property type="entry name" value="PLPC/GPLD1"/>
</dbReference>
<proteinExistence type="predicted"/>
<dbReference type="RefSeq" id="WP_005424521.1">
    <property type="nucleotide sequence ID" value="NZ_CABHNB010000041.1"/>
</dbReference>
<dbReference type="EMBL" id="CYZD01000001">
    <property type="protein sequence ID" value="CUN36575.1"/>
    <property type="molecule type" value="Genomic_DNA"/>
</dbReference>
<reference evidence="6 11" key="3">
    <citation type="submission" date="2019-07" db="EMBL/GenBank/DDBJ databases">
        <authorList>
            <person name="Hibberd C M."/>
            <person name="Gehrig L. J."/>
            <person name="Chang H.-W."/>
            <person name="Venkatesh S."/>
        </authorList>
    </citation>
    <scope>NUCLEOTIDE SEQUENCE [LARGE SCALE GENOMIC DNA]</scope>
    <source>
        <strain evidence="6">Ruminococcus_obeum_SSTS_Bg7063</strain>
    </source>
</reference>
<dbReference type="AlphaFoldDB" id="A0A173WDV8"/>
<accession>A0A173WDV8</accession>
<evidence type="ECO:0000313" key="3">
    <source>
        <dbReference type="EMBL" id="CUP09236.1"/>
    </source>
</evidence>
<dbReference type="OrthoDB" id="9810528at2"/>
<dbReference type="EMBL" id="QRZI01000002">
    <property type="protein sequence ID" value="RGV65780.1"/>
    <property type="molecule type" value="Genomic_DNA"/>
</dbReference>
<dbReference type="EMBL" id="CZBA01000001">
    <property type="protein sequence ID" value="CUP09236.1"/>
    <property type="molecule type" value="Genomic_DNA"/>
</dbReference>
<evidence type="ECO:0000313" key="6">
    <source>
        <dbReference type="EMBL" id="VUX17250.1"/>
    </source>
</evidence>
<evidence type="ECO:0000313" key="11">
    <source>
        <dbReference type="Proteomes" id="UP000409147"/>
    </source>
</evidence>
<evidence type="ECO:0000313" key="5">
    <source>
        <dbReference type="EMBL" id="RHH21282.1"/>
    </source>
</evidence>
<evidence type="ECO:0000313" key="10">
    <source>
        <dbReference type="Proteomes" id="UP000284024"/>
    </source>
</evidence>
<dbReference type="EMBL" id="QRJH01000001">
    <property type="protein sequence ID" value="RHH21282.1"/>
    <property type="molecule type" value="Genomic_DNA"/>
</dbReference>
<evidence type="ECO:0000313" key="2">
    <source>
        <dbReference type="EMBL" id="CUN36575.1"/>
    </source>
</evidence>
<dbReference type="EMBL" id="CABHNB010000041">
    <property type="protein sequence ID" value="VUX17250.1"/>
    <property type="molecule type" value="Genomic_DNA"/>
</dbReference>
<dbReference type="Proteomes" id="UP000265828">
    <property type="component" value="Unassembled WGS sequence"/>
</dbReference>
<evidence type="ECO:0000313" key="4">
    <source>
        <dbReference type="EMBL" id="RGV65780.1"/>
    </source>
</evidence>
<feature type="domain" description="Phospholipase C/D" evidence="1">
    <location>
        <begin position="9"/>
        <end position="133"/>
    </location>
</feature>
<evidence type="ECO:0000313" key="8">
    <source>
        <dbReference type="Proteomes" id="UP000095413"/>
    </source>
</evidence>
<organism evidence="2 7">
    <name type="scientific">Blautia obeum</name>
    <dbReference type="NCBI Taxonomy" id="40520"/>
    <lineage>
        <taxon>Bacteria</taxon>
        <taxon>Bacillati</taxon>
        <taxon>Bacillota</taxon>
        <taxon>Clostridia</taxon>
        <taxon>Lachnospirales</taxon>
        <taxon>Lachnospiraceae</taxon>
        <taxon>Blautia</taxon>
    </lineage>
</organism>
<dbReference type="Proteomes" id="UP000409147">
    <property type="component" value="Unassembled WGS sequence"/>
</dbReference>
<name>A0A173WDV8_9FIRM</name>
<gene>
    <name evidence="5" type="ORF">DW222_02275</name>
    <name evidence="4" type="ORF">DWW07_04315</name>
    <name evidence="2" type="ORF">ERS852394_00030</name>
    <name evidence="3" type="ORF">ERS852533_00290</name>
    <name evidence="6" type="ORF">ROSSTS7063_02696</name>
</gene>
<keyword evidence="11" id="KW-1185">Reference proteome</keyword>
<dbReference type="Pfam" id="PF00882">
    <property type="entry name" value="Zn_dep_PLPC"/>
    <property type="match status" value="1"/>
</dbReference>
<evidence type="ECO:0000313" key="7">
    <source>
        <dbReference type="Proteomes" id="UP000095409"/>
    </source>
</evidence>
<dbReference type="Proteomes" id="UP000095409">
    <property type="component" value="Unassembled WGS sequence"/>
</dbReference>
<protein>
    <recommendedName>
        <fullName evidence="1">Phospholipase C/D domain-containing protein</fullName>
    </recommendedName>
</protein>
<dbReference type="Proteomes" id="UP000095413">
    <property type="component" value="Unassembled WGS sequence"/>
</dbReference>
<evidence type="ECO:0000313" key="9">
    <source>
        <dbReference type="Proteomes" id="UP000265828"/>
    </source>
</evidence>
<sequence length="264" mass="30725">MPTTYAHDLFGKKIYAKLPAEIQKVIRRNTNLYRIGLHGPDILFYDMLKPKVTETGIAMHRECAAPFFERGMTLVRTTHDEKLLAYLLGFGCHYLLDSACHPFVYEMAERNVISHTLLEKEFDRTLMLETHKDPYHYYPACGIVPRVTYARVIHRAIPRIRTKEIMSSLRLIKLITNCLVYDNHGRRKKFLMFLSRVAGKKLSSEMMEYFMEKDPVPGSAVPVHTLHGLYDHALAQAPQELTELFQLSKKEFPLSERWFLTYNG</sequence>
<evidence type="ECO:0000259" key="1">
    <source>
        <dbReference type="Pfam" id="PF00882"/>
    </source>
</evidence>